<dbReference type="Proteomes" id="UP001181347">
    <property type="component" value="Unassembled WGS sequence"/>
</dbReference>
<organism evidence="2 4">
    <name type="scientific">Alistipes finegoldii</name>
    <dbReference type="NCBI Taxonomy" id="214856"/>
    <lineage>
        <taxon>Bacteria</taxon>
        <taxon>Pseudomonadati</taxon>
        <taxon>Bacteroidota</taxon>
        <taxon>Bacteroidia</taxon>
        <taxon>Bacteroidales</taxon>
        <taxon>Rikenellaceae</taxon>
        <taxon>Alistipes</taxon>
    </lineage>
</organism>
<dbReference type="AlphaFoldDB" id="A0AAE4LJ35"/>
<proteinExistence type="predicted"/>
<dbReference type="Proteomes" id="UP000324870">
    <property type="component" value="Unassembled WGS sequence"/>
</dbReference>
<protein>
    <submittedName>
        <fullName evidence="1">DUF4120 domain-containing protein</fullName>
    </submittedName>
    <submittedName>
        <fullName evidence="2">DUF4120 family protein</fullName>
    </submittedName>
</protein>
<dbReference type="EMBL" id="VVND01000020">
    <property type="protein sequence ID" value="KAA3158207.1"/>
    <property type="molecule type" value="Genomic_DNA"/>
</dbReference>
<reference evidence="1 3" key="1">
    <citation type="journal article" date="2019" name="Nat. Med.">
        <title>A library of human gut bacterial isolates paired with longitudinal multiomics data enables mechanistic microbiome research.</title>
        <authorList>
            <person name="Poyet M."/>
            <person name="Groussin M."/>
            <person name="Gibbons S.M."/>
            <person name="Avila-Pacheco J."/>
            <person name="Jiang X."/>
            <person name="Kearney S.M."/>
            <person name="Perrotta A.R."/>
            <person name="Berdy B."/>
            <person name="Zhao S."/>
            <person name="Lieberman T.D."/>
            <person name="Swanson P.K."/>
            <person name="Smith M."/>
            <person name="Roesemann S."/>
            <person name="Alexander J.E."/>
            <person name="Rich S.A."/>
            <person name="Livny J."/>
            <person name="Vlamakis H."/>
            <person name="Clish C."/>
            <person name="Bullock K."/>
            <person name="Deik A."/>
            <person name="Scott J."/>
            <person name="Pierce K.A."/>
            <person name="Xavier R.J."/>
            <person name="Alm E.J."/>
        </authorList>
    </citation>
    <scope>NUCLEOTIDE SEQUENCE [LARGE SCALE GENOMIC DNA]</scope>
    <source>
        <strain evidence="1 3">BIOML-A1</strain>
    </source>
</reference>
<name>A0AAE4LJ35_9BACT</name>
<reference evidence="2" key="2">
    <citation type="submission" date="2023-10" db="EMBL/GenBank/DDBJ databases">
        <title>Genome Sequence of the Bacteria from From Gut Wall in Crohn's Disease.</title>
        <authorList>
            <person name="Rodriguez-Palacios A."/>
        </authorList>
    </citation>
    <scope>NUCLEOTIDE SEQUENCE</scope>
    <source>
        <strain evidence="2">CavFT-hAR58</strain>
    </source>
</reference>
<sequence length="96" mass="11398">MKIMCQEHYDKVVQYAESIDDKTLHECLKRLERREQNPHHPCEIELYKDFAPYSFLFKERYPDGRLGVVGGLVYHGCPDRSHCFIDGPFHGWMTHT</sequence>
<dbReference type="RefSeq" id="WP_009598747.1">
    <property type="nucleotide sequence ID" value="NZ_BAAFKU010000022.1"/>
</dbReference>
<comment type="caution">
    <text evidence="2">The sequence shown here is derived from an EMBL/GenBank/DDBJ whole genome shotgun (WGS) entry which is preliminary data.</text>
</comment>
<evidence type="ECO:0000313" key="4">
    <source>
        <dbReference type="Proteomes" id="UP001181347"/>
    </source>
</evidence>
<dbReference type="EMBL" id="JAWDES010000001">
    <property type="protein sequence ID" value="MDU0258595.1"/>
    <property type="molecule type" value="Genomic_DNA"/>
</dbReference>
<accession>A0AAE4LJ35</accession>
<evidence type="ECO:0000313" key="3">
    <source>
        <dbReference type="Proteomes" id="UP000324870"/>
    </source>
</evidence>
<gene>
    <name evidence="1" type="ORF">F2A26_12075</name>
    <name evidence="2" type="ORF">RVH17_00420</name>
</gene>
<dbReference type="Pfam" id="PF13496">
    <property type="entry name" value="DUF4120"/>
    <property type="match status" value="1"/>
</dbReference>
<evidence type="ECO:0000313" key="2">
    <source>
        <dbReference type="EMBL" id="MDU0258595.1"/>
    </source>
</evidence>
<evidence type="ECO:0000313" key="1">
    <source>
        <dbReference type="EMBL" id="KAA3158207.1"/>
    </source>
</evidence>
<keyword evidence="3" id="KW-1185">Reference proteome</keyword>
<dbReference type="InterPro" id="IPR025185">
    <property type="entry name" value="DUF4120"/>
</dbReference>